<evidence type="ECO:0008006" key="4">
    <source>
        <dbReference type="Google" id="ProtNLM"/>
    </source>
</evidence>
<keyword evidence="1" id="KW-1133">Transmembrane helix</keyword>
<organism evidence="2 3">
    <name type="scientific">Genlisea aurea</name>
    <dbReference type="NCBI Taxonomy" id="192259"/>
    <lineage>
        <taxon>Eukaryota</taxon>
        <taxon>Viridiplantae</taxon>
        <taxon>Streptophyta</taxon>
        <taxon>Embryophyta</taxon>
        <taxon>Tracheophyta</taxon>
        <taxon>Spermatophyta</taxon>
        <taxon>Magnoliopsida</taxon>
        <taxon>eudicotyledons</taxon>
        <taxon>Gunneridae</taxon>
        <taxon>Pentapetalae</taxon>
        <taxon>asterids</taxon>
        <taxon>lamiids</taxon>
        <taxon>Lamiales</taxon>
        <taxon>Lentibulariaceae</taxon>
        <taxon>Genlisea</taxon>
    </lineage>
</organism>
<dbReference type="AlphaFoldDB" id="S8BYL0"/>
<reference evidence="2 3" key="1">
    <citation type="journal article" date="2013" name="BMC Genomics">
        <title>The miniature genome of a carnivorous plant Genlisea aurea contains a low number of genes and short non-coding sequences.</title>
        <authorList>
            <person name="Leushkin E.V."/>
            <person name="Sutormin R.A."/>
            <person name="Nabieva E.R."/>
            <person name="Penin A.A."/>
            <person name="Kondrashov A.S."/>
            <person name="Logacheva M.D."/>
        </authorList>
    </citation>
    <scope>NUCLEOTIDE SEQUENCE [LARGE SCALE GENOMIC DNA]</scope>
</reference>
<name>S8BYL0_9LAMI</name>
<dbReference type="PANTHER" id="PTHR34364:SF1">
    <property type="entry name" value="WAS_WASL-INTERACTING FAMILY PROTEIN"/>
    <property type="match status" value="1"/>
</dbReference>
<proteinExistence type="predicted"/>
<protein>
    <recommendedName>
        <fullName evidence="4">Transmembrane protein</fullName>
    </recommendedName>
</protein>
<sequence>MASQSGVVDSAPNPPQPIQKEPFIRRYRFLWPVVLAVNLGIGAYVLVRTTSKGRGTEVGDAAETETPHQIVAEEKNPATVSAQNPIVEEQRLPVLAPHIPEVQQRELFRWILEEKRKLKPRDAQDKKRIDEEKSILKNLIRSESVPNF</sequence>
<dbReference type="Proteomes" id="UP000015453">
    <property type="component" value="Unassembled WGS sequence"/>
</dbReference>
<comment type="caution">
    <text evidence="2">The sequence shown here is derived from an EMBL/GenBank/DDBJ whole genome shotgun (WGS) entry which is preliminary data.</text>
</comment>
<feature type="transmembrane region" description="Helical" evidence="1">
    <location>
        <begin position="29"/>
        <end position="47"/>
    </location>
</feature>
<keyword evidence="3" id="KW-1185">Reference proteome</keyword>
<keyword evidence="1" id="KW-0472">Membrane</keyword>
<keyword evidence="1" id="KW-0812">Transmembrane</keyword>
<dbReference type="EMBL" id="AUSU01008336">
    <property type="protein sequence ID" value="EPS59479.1"/>
    <property type="molecule type" value="Genomic_DNA"/>
</dbReference>
<evidence type="ECO:0000313" key="3">
    <source>
        <dbReference type="Proteomes" id="UP000015453"/>
    </source>
</evidence>
<accession>S8BYL0</accession>
<dbReference type="OrthoDB" id="1907935at2759"/>
<evidence type="ECO:0000256" key="1">
    <source>
        <dbReference type="SAM" id="Phobius"/>
    </source>
</evidence>
<dbReference type="PANTHER" id="PTHR34364">
    <property type="entry name" value="WAS/WASL-INTERACTING FAMILY PROTEIN"/>
    <property type="match status" value="1"/>
</dbReference>
<gene>
    <name evidence="2" type="ORF">M569_15329</name>
</gene>
<evidence type="ECO:0000313" key="2">
    <source>
        <dbReference type="EMBL" id="EPS59479.1"/>
    </source>
</evidence>